<feature type="chain" id="PRO_5042584636" evidence="1">
    <location>
        <begin position="25"/>
        <end position="219"/>
    </location>
</feature>
<accession>A0AAI8YE88</accession>
<organism evidence="2 3">
    <name type="scientific">Anthostomella pinea</name>
    <dbReference type="NCBI Taxonomy" id="933095"/>
    <lineage>
        <taxon>Eukaryota</taxon>
        <taxon>Fungi</taxon>
        <taxon>Dikarya</taxon>
        <taxon>Ascomycota</taxon>
        <taxon>Pezizomycotina</taxon>
        <taxon>Sordariomycetes</taxon>
        <taxon>Xylariomycetidae</taxon>
        <taxon>Xylariales</taxon>
        <taxon>Xylariaceae</taxon>
        <taxon>Anthostomella</taxon>
    </lineage>
</organism>
<proteinExistence type="predicted"/>
<comment type="caution">
    <text evidence="2">The sequence shown here is derived from an EMBL/GenBank/DDBJ whole genome shotgun (WGS) entry which is preliminary data.</text>
</comment>
<protein>
    <submittedName>
        <fullName evidence="2">Uu.00g042310.m01.CDS01</fullName>
    </submittedName>
</protein>
<reference evidence="2" key="1">
    <citation type="submission" date="2023-10" db="EMBL/GenBank/DDBJ databases">
        <authorList>
            <person name="Hackl T."/>
        </authorList>
    </citation>
    <scope>NUCLEOTIDE SEQUENCE</scope>
</reference>
<sequence length="219" mass="24430">MYLHATVFISVLGLLSLICAPQSGLVTVRSHGVAACDLCEPGAHIANPATPGPVATIWHDCCGPMGPRYSFSRNEIEWRQKPKVEAGIQEYYQEIQKYEAGKTNGAWKTNAHYFGTVLAKVPKDEDCLENEGNAYKDKSVIGFLLELLDGRKATKDDQDNCKNTLWALHGVGFLSGDVHKDQFFTRRGDCLMFDFEAAEETADYDAFEKELREFDSPRA</sequence>
<evidence type="ECO:0000256" key="1">
    <source>
        <dbReference type="SAM" id="SignalP"/>
    </source>
</evidence>
<dbReference type="EMBL" id="CAUWAG010000003">
    <property type="protein sequence ID" value="CAJ2501378.1"/>
    <property type="molecule type" value="Genomic_DNA"/>
</dbReference>
<gene>
    <name evidence="2" type="ORF">KHLLAP_LOCUS1846</name>
</gene>
<name>A0AAI8YE88_9PEZI</name>
<dbReference type="AlphaFoldDB" id="A0AAI8YE88"/>
<feature type="signal peptide" evidence="1">
    <location>
        <begin position="1"/>
        <end position="24"/>
    </location>
</feature>
<keyword evidence="1" id="KW-0732">Signal</keyword>
<evidence type="ECO:0000313" key="3">
    <source>
        <dbReference type="Proteomes" id="UP001295740"/>
    </source>
</evidence>
<evidence type="ECO:0000313" key="2">
    <source>
        <dbReference type="EMBL" id="CAJ2501378.1"/>
    </source>
</evidence>
<dbReference type="Proteomes" id="UP001295740">
    <property type="component" value="Unassembled WGS sequence"/>
</dbReference>
<keyword evidence="3" id="KW-1185">Reference proteome</keyword>